<dbReference type="EMBL" id="SPHZ02000006">
    <property type="protein sequence ID" value="KAF0913933.1"/>
    <property type="molecule type" value="Genomic_DNA"/>
</dbReference>
<evidence type="ECO:0000256" key="1">
    <source>
        <dbReference type="SAM" id="MobiDB-lite"/>
    </source>
</evidence>
<comment type="caution">
    <text evidence="2">The sequence shown here is derived from an EMBL/GenBank/DDBJ whole genome shotgun (WGS) entry which is preliminary data.</text>
</comment>
<accession>A0A6G1DQI4</accession>
<feature type="region of interest" description="Disordered" evidence="1">
    <location>
        <begin position="89"/>
        <end position="117"/>
    </location>
</feature>
<protein>
    <submittedName>
        <fullName evidence="2">Uncharacterized protein</fullName>
    </submittedName>
</protein>
<evidence type="ECO:0000313" key="3">
    <source>
        <dbReference type="Proteomes" id="UP000479710"/>
    </source>
</evidence>
<name>A0A6G1DQI4_9ORYZ</name>
<dbReference type="AlphaFoldDB" id="A0A6G1DQI4"/>
<gene>
    <name evidence="2" type="ORF">E2562_025348</name>
</gene>
<organism evidence="2 3">
    <name type="scientific">Oryza meyeriana var. granulata</name>
    <dbReference type="NCBI Taxonomy" id="110450"/>
    <lineage>
        <taxon>Eukaryota</taxon>
        <taxon>Viridiplantae</taxon>
        <taxon>Streptophyta</taxon>
        <taxon>Embryophyta</taxon>
        <taxon>Tracheophyta</taxon>
        <taxon>Spermatophyta</taxon>
        <taxon>Magnoliopsida</taxon>
        <taxon>Liliopsida</taxon>
        <taxon>Poales</taxon>
        <taxon>Poaceae</taxon>
        <taxon>BOP clade</taxon>
        <taxon>Oryzoideae</taxon>
        <taxon>Oryzeae</taxon>
        <taxon>Oryzinae</taxon>
        <taxon>Oryza</taxon>
        <taxon>Oryza meyeriana</taxon>
    </lineage>
</organism>
<evidence type="ECO:0000313" key="2">
    <source>
        <dbReference type="EMBL" id="KAF0913933.1"/>
    </source>
</evidence>
<dbReference type="Proteomes" id="UP000479710">
    <property type="component" value="Unassembled WGS sequence"/>
</dbReference>
<keyword evidence="3" id="KW-1185">Reference proteome</keyword>
<proteinExistence type="predicted"/>
<sequence>MGRNCGSDGSSASMTGPTSLGNSARFYDTFALMGIRVGATESGRLLCRVAPPLATVRLLTVPRLMIVLKMESLGTAICGRWPNNLASAATATMPDSRDQAAKTKAAAQCGDTSSPAV</sequence>
<reference evidence="2 3" key="1">
    <citation type="submission" date="2019-11" db="EMBL/GenBank/DDBJ databases">
        <title>Whole genome sequence of Oryza granulata.</title>
        <authorList>
            <person name="Li W."/>
        </authorList>
    </citation>
    <scope>NUCLEOTIDE SEQUENCE [LARGE SCALE GENOMIC DNA]</scope>
    <source>
        <strain evidence="3">cv. Menghai</strain>
        <tissue evidence="2">Leaf</tissue>
    </source>
</reference>